<accession>A0A1V2JX70</accession>
<comment type="caution">
    <text evidence="2">The sequence shown here is derived from an EMBL/GenBank/DDBJ whole genome shotgun (WGS) entry which is preliminary data.</text>
</comment>
<name>A0A1V2JX70_PSECE</name>
<dbReference type="Proteomes" id="UP000189295">
    <property type="component" value="Unassembled WGS sequence"/>
</dbReference>
<sequence length="115" mass="12684">MKNIGQRLQEERQRLGYSQQYLARAGGVTAREQQGYEQGEDLPRADYLAALAAHGVDVVYVITGKRATVVNISREQAQTLIDNRVLGQEVSLDPLPEHELLFKLSAPSGPPPDQS</sequence>
<organism evidence="2 3">
    <name type="scientific">Pseudomonas cedrina subsp. cedrina</name>
    <dbReference type="NCBI Taxonomy" id="76762"/>
    <lineage>
        <taxon>Bacteria</taxon>
        <taxon>Pseudomonadati</taxon>
        <taxon>Pseudomonadota</taxon>
        <taxon>Gammaproteobacteria</taxon>
        <taxon>Pseudomonadales</taxon>
        <taxon>Pseudomonadaceae</taxon>
        <taxon>Pseudomonas</taxon>
    </lineage>
</organism>
<dbReference type="CDD" id="cd00093">
    <property type="entry name" value="HTH_XRE"/>
    <property type="match status" value="1"/>
</dbReference>
<dbReference type="RefSeq" id="WP_076954834.1">
    <property type="nucleotide sequence ID" value="NZ_MNPW01000019.1"/>
</dbReference>
<dbReference type="EMBL" id="MNPW01000019">
    <property type="protein sequence ID" value="ONH49999.1"/>
    <property type="molecule type" value="Genomic_DNA"/>
</dbReference>
<evidence type="ECO:0000313" key="3">
    <source>
        <dbReference type="Proteomes" id="UP000189295"/>
    </source>
</evidence>
<dbReference type="InterPro" id="IPR001387">
    <property type="entry name" value="Cro/C1-type_HTH"/>
</dbReference>
<feature type="domain" description="HTH cro/C1-type" evidence="1">
    <location>
        <begin position="8"/>
        <end position="61"/>
    </location>
</feature>
<dbReference type="Gene3D" id="1.10.260.40">
    <property type="entry name" value="lambda repressor-like DNA-binding domains"/>
    <property type="match status" value="1"/>
</dbReference>
<protein>
    <submittedName>
        <fullName evidence="2">Transcriptional regulator</fullName>
    </submittedName>
</protein>
<dbReference type="SMART" id="SM00530">
    <property type="entry name" value="HTH_XRE"/>
    <property type="match status" value="1"/>
</dbReference>
<reference evidence="2 3" key="1">
    <citation type="submission" date="2016-10" db="EMBL/GenBank/DDBJ databases">
        <title>Pseudomonas lactis sp. nov. and Pseudomonas paralactis sp. nov., isolated from bovine raw milk.</title>
        <authorList>
            <person name="Von Neubeck M."/>
            <person name="Huptas C."/>
            <person name="Glueck C."/>
            <person name="Krewinkel M."/>
            <person name="Stoeckel M."/>
            <person name="Stressler T."/>
            <person name="Fischer L."/>
            <person name="Hinrichs J."/>
            <person name="Scherer S."/>
            <person name="Wenning M."/>
        </authorList>
    </citation>
    <scope>NUCLEOTIDE SEQUENCE [LARGE SCALE GENOMIC DNA]</scope>
    <source>
        <strain evidence="2 3">DSM 17516</strain>
    </source>
</reference>
<dbReference type="AlphaFoldDB" id="A0A1V2JX70"/>
<dbReference type="GO" id="GO:0003677">
    <property type="term" value="F:DNA binding"/>
    <property type="evidence" value="ECO:0007669"/>
    <property type="project" value="InterPro"/>
</dbReference>
<dbReference type="OrthoDB" id="3196789at2"/>
<evidence type="ECO:0000259" key="1">
    <source>
        <dbReference type="PROSITE" id="PS50943"/>
    </source>
</evidence>
<gene>
    <name evidence="2" type="ORF">BLL36_27355</name>
</gene>
<evidence type="ECO:0000313" key="2">
    <source>
        <dbReference type="EMBL" id="ONH49999.1"/>
    </source>
</evidence>
<dbReference type="InterPro" id="IPR010982">
    <property type="entry name" value="Lambda_DNA-bd_dom_sf"/>
</dbReference>
<dbReference type="SUPFAM" id="SSF47413">
    <property type="entry name" value="lambda repressor-like DNA-binding domains"/>
    <property type="match status" value="1"/>
</dbReference>
<dbReference type="Pfam" id="PF01381">
    <property type="entry name" value="HTH_3"/>
    <property type="match status" value="1"/>
</dbReference>
<dbReference type="PROSITE" id="PS50943">
    <property type="entry name" value="HTH_CROC1"/>
    <property type="match status" value="1"/>
</dbReference>
<proteinExistence type="predicted"/>